<organism evidence="1 2">
    <name type="scientific">Microbacterium aurum</name>
    <dbReference type="NCBI Taxonomy" id="36805"/>
    <lineage>
        <taxon>Bacteria</taxon>
        <taxon>Bacillati</taxon>
        <taxon>Actinomycetota</taxon>
        <taxon>Actinomycetes</taxon>
        <taxon>Micrococcales</taxon>
        <taxon>Microbacteriaceae</taxon>
        <taxon>Microbacterium</taxon>
    </lineage>
</organism>
<protein>
    <submittedName>
        <fullName evidence="1">Uncharacterized protein</fullName>
    </submittedName>
</protein>
<name>A0A1P8U9K6_9MICO</name>
<dbReference type="RefSeq" id="WP_076691117.1">
    <property type="nucleotide sequence ID" value="NZ_CP018762.1"/>
</dbReference>
<evidence type="ECO:0000313" key="1">
    <source>
        <dbReference type="EMBL" id="APZ34772.1"/>
    </source>
</evidence>
<gene>
    <name evidence="1" type="ORF">BOH66_11350</name>
</gene>
<dbReference type="EMBL" id="CP018762">
    <property type="protein sequence ID" value="APZ34772.1"/>
    <property type="molecule type" value="Genomic_DNA"/>
</dbReference>
<sequence>MARKKKINLGGTMVEGTEIGFRPSGEHWNEYLLDDGTVVRIKLVLTSVVRIDGMYDSEGEPVYFVNSQNVMGVSAPDDLRREPDADDQ</sequence>
<dbReference type="Proteomes" id="UP000187185">
    <property type="component" value="Chromosome"/>
</dbReference>
<keyword evidence="2" id="KW-1185">Reference proteome</keyword>
<accession>A0A1P8U9K6</accession>
<dbReference type="KEGG" id="maur:BOH66_11350"/>
<proteinExistence type="predicted"/>
<dbReference type="STRING" id="36805.BOH66_11350"/>
<dbReference type="OrthoDB" id="9801541at2"/>
<reference evidence="1 2" key="1">
    <citation type="submission" date="2016-12" db="EMBL/GenBank/DDBJ databases">
        <title>Complete genome sequence of Microbacterium aurum KACC 15219.</title>
        <authorList>
            <person name="Jung Y."/>
            <person name="Shin J.-H."/>
            <person name="Lee Y.-J."/>
            <person name="Yi H."/>
            <person name="Bahn Y.-S."/>
            <person name="Kim J.F."/>
            <person name="Lee D.-W."/>
        </authorList>
    </citation>
    <scope>NUCLEOTIDE SEQUENCE [LARGE SCALE GENOMIC DNA]</scope>
    <source>
        <strain evidence="1 2">KACC 15219</strain>
    </source>
</reference>
<dbReference type="AlphaFoldDB" id="A0A1P8U9K6"/>
<evidence type="ECO:0000313" key="2">
    <source>
        <dbReference type="Proteomes" id="UP000187185"/>
    </source>
</evidence>